<dbReference type="RefSeq" id="XP_062693478.1">
    <property type="nucleotide sequence ID" value="XM_062832600.1"/>
</dbReference>
<evidence type="ECO:0000313" key="2">
    <source>
        <dbReference type="Proteomes" id="UP001285908"/>
    </source>
</evidence>
<comment type="caution">
    <text evidence="1">The sequence shown here is derived from an EMBL/GenBank/DDBJ whole genome shotgun (WGS) entry which is preliminary data.</text>
</comment>
<dbReference type="Proteomes" id="UP001285908">
    <property type="component" value="Unassembled WGS sequence"/>
</dbReference>
<protein>
    <submittedName>
        <fullName evidence="1">Uncharacterized protein</fullName>
    </submittedName>
</protein>
<evidence type="ECO:0000313" key="1">
    <source>
        <dbReference type="EMBL" id="KAK3493020.1"/>
    </source>
</evidence>
<proteinExistence type="predicted"/>
<accession>A0AAJ0I8W1</accession>
<keyword evidence="2" id="KW-1185">Reference proteome</keyword>
<dbReference type="EMBL" id="JAULSX010000004">
    <property type="protein sequence ID" value="KAK3493020.1"/>
    <property type="molecule type" value="Genomic_DNA"/>
</dbReference>
<organism evidence="1 2">
    <name type="scientific">Neurospora hispaniola</name>
    <dbReference type="NCBI Taxonomy" id="588809"/>
    <lineage>
        <taxon>Eukaryota</taxon>
        <taxon>Fungi</taxon>
        <taxon>Dikarya</taxon>
        <taxon>Ascomycota</taxon>
        <taxon>Pezizomycotina</taxon>
        <taxon>Sordariomycetes</taxon>
        <taxon>Sordariomycetidae</taxon>
        <taxon>Sordariales</taxon>
        <taxon>Sordariaceae</taxon>
        <taxon>Neurospora</taxon>
    </lineage>
</organism>
<gene>
    <name evidence="1" type="ORF">B0T23DRAFT_154340</name>
</gene>
<name>A0AAJ0I8W1_9PEZI</name>
<dbReference type="GeneID" id="87870222"/>
<sequence length="79" mass="8287">MLPLNNIILQSHVPLRLQQLDLLAPSAGPLSIPSAVGEGIRKAPGLPGIRCSTCAANGEVVWVIPGRACGFCRTPAMRD</sequence>
<reference evidence="1 2" key="1">
    <citation type="journal article" date="2023" name="Mol. Phylogenet. Evol.">
        <title>Genome-scale phylogeny and comparative genomics of the fungal order Sordariales.</title>
        <authorList>
            <person name="Hensen N."/>
            <person name="Bonometti L."/>
            <person name="Westerberg I."/>
            <person name="Brannstrom I.O."/>
            <person name="Guillou S."/>
            <person name="Cros-Aarteil S."/>
            <person name="Calhoun S."/>
            <person name="Haridas S."/>
            <person name="Kuo A."/>
            <person name="Mondo S."/>
            <person name="Pangilinan J."/>
            <person name="Riley R."/>
            <person name="LaButti K."/>
            <person name="Andreopoulos B."/>
            <person name="Lipzen A."/>
            <person name="Chen C."/>
            <person name="Yan M."/>
            <person name="Daum C."/>
            <person name="Ng V."/>
            <person name="Clum A."/>
            <person name="Steindorff A."/>
            <person name="Ohm R.A."/>
            <person name="Martin F."/>
            <person name="Silar P."/>
            <person name="Natvig D.O."/>
            <person name="Lalanne C."/>
            <person name="Gautier V."/>
            <person name="Ament-Velasquez S.L."/>
            <person name="Kruys A."/>
            <person name="Hutchinson M.I."/>
            <person name="Powell A.J."/>
            <person name="Barry K."/>
            <person name="Miller A.N."/>
            <person name="Grigoriev I.V."/>
            <person name="Debuchy R."/>
            <person name="Gladieux P."/>
            <person name="Hiltunen Thoren M."/>
            <person name="Johannesson H."/>
        </authorList>
    </citation>
    <scope>NUCLEOTIDE SEQUENCE [LARGE SCALE GENOMIC DNA]</scope>
    <source>
        <strain evidence="1 2">FGSC 10403</strain>
    </source>
</reference>
<dbReference type="AlphaFoldDB" id="A0AAJ0I8W1"/>